<evidence type="ECO:0000256" key="2">
    <source>
        <dbReference type="ARBA" id="ARBA00022631"/>
    </source>
</evidence>
<reference evidence="5 6" key="1">
    <citation type="submission" date="2020-07" db="EMBL/GenBank/DDBJ databases">
        <title>Taxonomic revisions and descriptions of new bacterial species based on genomic comparisons in the high-G+C-content subgroup of the family Alcaligenaceae.</title>
        <authorList>
            <person name="Szabo A."/>
            <person name="Felfoldi T."/>
        </authorList>
    </citation>
    <scope>NUCLEOTIDE SEQUENCE [LARGE SCALE GENOMIC DNA]</scope>
    <source>
        <strain evidence="5 6">LMG 24012</strain>
    </source>
</reference>
<dbReference type="InterPro" id="IPR024060">
    <property type="entry name" value="Ureidoglycolate_lyase_dom_sf"/>
</dbReference>
<gene>
    <name evidence="5" type="ORF">H0A72_16550</name>
</gene>
<dbReference type="EMBL" id="JACCEM010000009">
    <property type="protein sequence ID" value="NYT50924.1"/>
    <property type="molecule type" value="Genomic_DNA"/>
</dbReference>
<evidence type="ECO:0000256" key="4">
    <source>
        <dbReference type="ARBA" id="ARBA00047684"/>
    </source>
</evidence>
<proteinExistence type="predicted"/>
<keyword evidence="2" id="KW-0659">Purine metabolism</keyword>
<evidence type="ECO:0000256" key="3">
    <source>
        <dbReference type="ARBA" id="ARBA00023239"/>
    </source>
</evidence>
<sequence length="177" mass="19031">MQDGIGLAIRPLDGVSFSAYGWMLGKPYPAGGETPCFSNAATDFWREHLFDPGPGGEHEILWVNYRSRDPRVGSLETHLLTQQAIIPLTGEIIQVVASSGPDGRPDPSSIAAFSIPPGQGICMRPGCWHATRVREGQASCVMLTRRSTTLDLVGHLRDGNPMHESVISAVPGVMLAI</sequence>
<organism evidence="5 6">
    <name type="scientific">Parapusillimonas granuli</name>
    <dbReference type="NCBI Taxonomy" id="380911"/>
    <lineage>
        <taxon>Bacteria</taxon>
        <taxon>Pseudomonadati</taxon>
        <taxon>Pseudomonadota</taxon>
        <taxon>Betaproteobacteria</taxon>
        <taxon>Burkholderiales</taxon>
        <taxon>Alcaligenaceae</taxon>
        <taxon>Parapusillimonas</taxon>
    </lineage>
</organism>
<comment type="catalytic activity">
    <reaction evidence="4">
        <text>(S)-ureidoglycolate = urea + glyoxylate</text>
        <dbReference type="Rhea" id="RHEA:11304"/>
        <dbReference type="ChEBI" id="CHEBI:16199"/>
        <dbReference type="ChEBI" id="CHEBI:36655"/>
        <dbReference type="ChEBI" id="CHEBI:57296"/>
        <dbReference type="EC" id="4.3.2.3"/>
    </reaction>
</comment>
<dbReference type="GO" id="GO:0004848">
    <property type="term" value="F:ureidoglycolate hydrolase activity"/>
    <property type="evidence" value="ECO:0007669"/>
    <property type="project" value="InterPro"/>
</dbReference>
<dbReference type="SUPFAM" id="SSF51182">
    <property type="entry name" value="RmlC-like cupins"/>
    <property type="match status" value="1"/>
</dbReference>
<evidence type="ECO:0000313" key="6">
    <source>
        <dbReference type="Proteomes" id="UP000559809"/>
    </source>
</evidence>
<dbReference type="Proteomes" id="UP000559809">
    <property type="component" value="Unassembled WGS sequence"/>
</dbReference>
<dbReference type="GO" id="GO:0050385">
    <property type="term" value="F:ureidoglycolate lyase activity"/>
    <property type="evidence" value="ECO:0007669"/>
    <property type="project" value="UniProtKB-EC"/>
</dbReference>
<dbReference type="GO" id="GO:0000256">
    <property type="term" value="P:allantoin catabolic process"/>
    <property type="evidence" value="ECO:0007669"/>
    <property type="project" value="InterPro"/>
</dbReference>
<dbReference type="AlphaFoldDB" id="A0A853FXT2"/>
<keyword evidence="6" id="KW-1185">Reference proteome</keyword>
<dbReference type="InterPro" id="IPR011051">
    <property type="entry name" value="RmlC_Cupin_sf"/>
</dbReference>
<dbReference type="Pfam" id="PF04115">
    <property type="entry name" value="Ureidogly_lyase"/>
    <property type="match status" value="1"/>
</dbReference>
<dbReference type="GO" id="GO:0006144">
    <property type="term" value="P:purine nucleobase metabolic process"/>
    <property type="evidence" value="ECO:0007669"/>
    <property type="project" value="UniProtKB-KW"/>
</dbReference>
<evidence type="ECO:0000256" key="1">
    <source>
        <dbReference type="ARBA" id="ARBA00011738"/>
    </source>
</evidence>
<dbReference type="Gene3D" id="2.60.120.480">
    <property type="entry name" value="Ureidoglycolate hydrolase"/>
    <property type="match status" value="1"/>
</dbReference>
<evidence type="ECO:0000313" key="5">
    <source>
        <dbReference type="EMBL" id="NYT50924.1"/>
    </source>
</evidence>
<accession>A0A853FXT2</accession>
<comment type="caution">
    <text evidence="5">The sequence shown here is derived from an EMBL/GenBank/DDBJ whole genome shotgun (WGS) entry which is preliminary data.</text>
</comment>
<keyword evidence="3 5" id="KW-0456">Lyase</keyword>
<dbReference type="RefSeq" id="WP_180157344.1">
    <property type="nucleotide sequence ID" value="NZ_JACCEM010000009.1"/>
</dbReference>
<name>A0A853FXT2_9BURK</name>
<comment type="subunit">
    <text evidence="1">Homodimer.</text>
</comment>
<protein>
    <submittedName>
        <fullName evidence="5">Ureidoglycolate lyase</fullName>
    </submittedName>
</protein>
<dbReference type="InterPro" id="IPR007247">
    <property type="entry name" value="Ureidogly_lyase"/>
</dbReference>